<dbReference type="GO" id="GO:0003677">
    <property type="term" value="F:DNA binding"/>
    <property type="evidence" value="ECO:0007669"/>
    <property type="project" value="InterPro"/>
</dbReference>
<evidence type="ECO:0000313" key="5">
    <source>
        <dbReference type="Proteomes" id="UP000190675"/>
    </source>
</evidence>
<keyword evidence="2" id="KW-0233">DNA recombination</keyword>
<sequence length="364" mass="41133">MGTILSRKRKDGSTGYHAQVTIKRSGKIVHRETKTFDRRQAASAWMEKRETELAKPGALERQSVPDPKLAAVIDRYIEESIKEIGRTKAQVLATIKTHDIADFKCSEVTSEHLVSFAKELPVQPQTVGNYFSHLSSIFTIARPAWGYPLNPQAMDDALVVTRNLGLTSKSKERDRRPTLTELDLLMHHFGKVKTHRPRSSPMQQIIVFAIFSTRRQEEITRIAWTDFEAATPPTHPDARVLIRDMKHPGDKQGNDVFCDLPPEATAVIESMPRVAKEIFPYSVDAIGAAFTRACKLLGIDDLHFHDLRHDGISRLFEMGKTIPQAASVSGHRSWSSLKRYSHLRQTGDKYAGWKWLQRVTSAKS</sequence>
<dbReference type="Gene3D" id="1.10.443.10">
    <property type="entry name" value="Intergrase catalytic core"/>
    <property type="match status" value="1"/>
</dbReference>
<dbReference type="OrthoDB" id="6388170at2"/>
<dbReference type="EMBL" id="LT670818">
    <property type="protein sequence ID" value="SHH07393.1"/>
    <property type="molecule type" value="Genomic_DNA"/>
</dbReference>
<dbReference type="SUPFAM" id="SSF56349">
    <property type="entry name" value="DNA breaking-rejoining enzymes"/>
    <property type="match status" value="1"/>
</dbReference>
<dbReference type="PANTHER" id="PTHR30349:SF94">
    <property type="entry name" value="INTEGRASE_RECOMBINASE HI_1414-RELATED"/>
    <property type="match status" value="1"/>
</dbReference>
<dbReference type="AlphaFoldDB" id="A0A1M5Q1P6"/>
<accession>A0A1M5Q1P6</accession>
<feature type="domain" description="Tyr recombinase" evidence="3">
    <location>
        <begin position="172"/>
        <end position="354"/>
    </location>
</feature>
<name>A0A1M5Q1P6_9BRAD</name>
<protein>
    <submittedName>
        <fullName evidence="4">Phage integrase family protein</fullName>
    </submittedName>
</protein>
<dbReference type="PROSITE" id="PS51898">
    <property type="entry name" value="TYR_RECOMBINASE"/>
    <property type="match status" value="1"/>
</dbReference>
<dbReference type="InterPro" id="IPR002104">
    <property type="entry name" value="Integrase_catalytic"/>
</dbReference>
<gene>
    <name evidence="4" type="ORF">SAMN05444169_5597</name>
</gene>
<reference evidence="4 5" key="1">
    <citation type="submission" date="2016-11" db="EMBL/GenBank/DDBJ databases">
        <authorList>
            <person name="Jaros S."/>
            <person name="Januszkiewicz K."/>
            <person name="Wedrychowicz H."/>
        </authorList>
    </citation>
    <scope>NUCLEOTIDE SEQUENCE [LARGE SCALE GENOMIC DNA]</scope>
    <source>
        <strain evidence="4 5">GAS242</strain>
    </source>
</reference>
<evidence type="ECO:0000259" key="3">
    <source>
        <dbReference type="PROSITE" id="PS51898"/>
    </source>
</evidence>
<dbReference type="PANTHER" id="PTHR30349">
    <property type="entry name" value="PHAGE INTEGRASE-RELATED"/>
    <property type="match status" value="1"/>
</dbReference>
<dbReference type="RefSeq" id="WP_079568715.1">
    <property type="nucleotide sequence ID" value="NZ_LT670818.1"/>
</dbReference>
<evidence type="ECO:0000313" key="4">
    <source>
        <dbReference type="EMBL" id="SHH07393.1"/>
    </source>
</evidence>
<dbReference type="Proteomes" id="UP000190675">
    <property type="component" value="Chromosome I"/>
</dbReference>
<proteinExistence type="predicted"/>
<dbReference type="InterPro" id="IPR050090">
    <property type="entry name" value="Tyrosine_recombinase_XerCD"/>
</dbReference>
<dbReference type="GO" id="GO:0006310">
    <property type="term" value="P:DNA recombination"/>
    <property type="evidence" value="ECO:0007669"/>
    <property type="project" value="UniProtKB-KW"/>
</dbReference>
<organism evidence="4 5">
    <name type="scientific">Bradyrhizobium erythrophlei</name>
    <dbReference type="NCBI Taxonomy" id="1437360"/>
    <lineage>
        <taxon>Bacteria</taxon>
        <taxon>Pseudomonadati</taxon>
        <taxon>Pseudomonadota</taxon>
        <taxon>Alphaproteobacteria</taxon>
        <taxon>Hyphomicrobiales</taxon>
        <taxon>Nitrobacteraceae</taxon>
        <taxon>Bradyrhizobium</taxon>
    </lineage>
</organism>
<evidence type="ECO:0000256" key="2">
    <source>
        <dbReference type="ARBA" id="ARBA00023172"/>
    </source>
</evidence>
<dbReference type="InterPro" id="IPR013762">
    <property type="entry name" value="Integrase-like_cat_sf"/>
</dbReference>
<evidence type="ECO:0000256" key="1">
    <source>
        <dbReference type="ARBA" id="ARBA00022908"/>
    </source>
</evidence>
<dbReference type="InterPro" id="IPR011010">
    <property type="entry name" value="DNA_brk_join_enz"/>
</dbReference>
<dbReference type="Pfam" id="PF00589">
    <property type="entry name" value="Phage_integrase"/>
    <property type="match status" value="1"/>
</dbReference>
<keyword evidence="1" id="KW-0229">DNA integration</keyword>
<dbReference type="GO" id="GO:0015074">
    <property type="term" value="P:DNA integration"/>
    <property type="evidence" value="ECO:0007669"/>
    <property type="project" value="UniProtKB-KW"/>
</dbReference>